<name>A0A6P8BC54_PYRGI</name>
<organism evidence="2 3">
    <name type="scientific">Pyricularia grisea</name>
    <name type="common">Crabgrass-specific blast fungus</name>
    <name type="synonym">Magnaporthe grisea</name>
    <dbReference type="NCBI Taxonomy" id="148305"/>
    <lineage>
        <taxon>Eukaryota</taxon>
        <taxon>Fungi</taxon>
        <taxon>Dikarya</taxon>
        <taxon>Ascomycota</taxon>
        <taxon>Pezizomycotina</taxon>
        <taxon>Sordariomycetes</taxon>
        <taxon>Sordariomycetidae</taxon>
        <taxon>Magnaporthales</taxon>
        <taxon>Pyriculariaceae</taxon>
        <taxon>Pyricularia</taxon>
    </lineage>
</organism>
<dbReference type="SUPFAM" id="SSF47954">
    <property type="entry name" value="Cyclin-like"/>
    <property type="match status" value="1"/>
</dbReference>
<dbReference type="GO" id="GO:0019901">
    <property type="term" value="F:protein kinase binding"/>
    <property type="evidence" value="ECO:0007669"/>
    <property type="project" value="InterPro"/>
</dbReference>
<dbReference type="InterPro" id="IPR013922">
    <property type="entry name" value="Cyclin_PHO80-like"/>
</dbReference>
<dbReference type="PANTHER" id="PTHR15615:SF10">
    <property type="entry name" value="PHO85 CYCLIN-2-RELATED"/>
    <property type="match status" value="1"/>
</dbReference>
<accession>A0A6P8BC54</accession>
<dbReference type="PANTHER" id="PTHR15615">
    <property type="match status" value="1"/>
</dbReference>
<reference evidence="3" key="3">
    <citation type="submission" date="2025-08" db="UniProtKB">
        <authorList>
            <consortium name="RefSeq"/>
        </authorList>
    </citation>
    <scope>IDENTIFICATION</scope>
    <source>
        <strain evidence="3">NI907</strain>
    </source>
</reference>
<dbReference type="InterPro" id="IPR036915">
    <property type="entry name" value="Cyclin-like_sf"/>
</dbReference>
<evidence type="ECO:0000313" key="3">
    <source>
        <dbReference type="RefSeq" id="XP_030984793.1"/>
    </source>
</evidence>
<dbReference type="Pfam" id="PF00134">
    <property type="entry name" value="Cyclin_N"/>
    <property type="match status" value="1"/>
</dbReference>
<dbReference type="GO" id="GO:0005634">
    <property type="term" value="C:nucleus"/>
    <property type="evidence" value="ECO:0007669"/>
    <property type="project" value="TreeGrafter"/>
</dbReference>
<proteinExistence type="predicted"/>
<reference evidence="3" key="2">
    <citation type="submission" date="2019-10" db="EMBL/GenBank/DDBJ databases">
        <authorList>
            <consortium name="NCBI Genome Project"/>
        </authorList>
    </citation>
    <scope>NUCLEOTIDE SEQUENCE</scope>
    <source>
        <strain evidence="3">NI907</strain>
    </source>
</reference>
<dbReference type="CDD" id="cd20557">
    <property type="entry name" value="CYCLIN_ScPCL1-like"/>
    <property type="match status" value="1"/>
</dbReference>
<gene>
    <name evidence="3" type="ORF">PgNI_02712</name>
</gene>
<sequence>MSINYCKSSKFSNPSNNALNATALRAFVNSPIIWETIKYFAVRTSEVIVCENDKRTNISVESRISDFERFIANLVWHSKVRVATLMFFLVYLNRLKTRFQNCIGHLNTPYRLFLVNLILTAKYLNDKLPWNKEWAKYVFLRAVDANGDNLGYGFHFSIAGVNEMERQLFDLLSWDLKIENSDLYYELEIFLKPIRFKISEKAIKKGRWWIHGRSNTTIPSNCRVALKKLSII</sequence>
<dbReference type="Proteomes" id="UP000515153">
    <property type="component" value="Unplaced"/>
</dbReference>
<evidence type="ECO:0000259" key="1">
    <source>
        <dbReference type="Pfam" id="PF00134"/>
    </source>
</evidence>
<reference evidence="3" key="1">
    <citation type="journal article" date="2019" name="Mol. Biol. Evol.">
        <title>Blast fungal genomes show frequent chromosomal changes, gene gains and losses, and effector gene turnover.</title>
        <authorList>
            <person name="Gomez Luciano L.B."/>
            <person name="Jason Tsai I."/>
            <person name="Chuma I."/>
            <person name="Tosa Y."/>
            <person name="Chen Y.H."/>
            <person name="Li J.Y."/>
            <person name="Li M.Y."/>
            <person name="Jade Lu M.Y."/>
            <person name="Nakayashiki H."/>
            <person name="Li W.H."/>
        </authorList>
    </citation>
    <scope>NUCLEOTIDE SEQUENCE</scope>
    <source>
        <strain evidence="3">NI907</strain>
    </source>
</reference>
<dbReference type="Gene3D" id="1.10.472.10">
    <property type="entry name" value="Cyclin-like"/>
    <property type="match status" value="1"/>
</dbReference>
<dbReference type="GeneID" id="41957682"/>
<dbReference type="GO" id="GO:0016538">
    <property type="term" value="F:cyclin-dependent protein serine/threonine kinase regulator activity"/>
    <property type="evidence" value="ECO:0007669"/>
    <property type="project" value="TreeGrafter"/>
</dbReference>
<protein>
    <recommendedName>
        <fullName evidence="1">Cyclin N-terminal domain-containing protein</fullName>
    </recommendedName>
</protein>
<dbReference type="AlphaFoldDB" id="A0A6P8BC54"/>
<feature type="domain" description="Cyclin N-terminal" evidence="1">
    <location>
        <begin position="56"/>
        <end position="176"/>
    </location>
</feature>
<dbReference type="RefSeq" id="XP_030984793.1">
    <property type="nucleotide sequence ID" value="XM_031122771.1"/>
</dbReference>
<dbReference type="GO" id="GO:0000307">
    <property type="term" value="C:cyclin-dependent protein kinase holoenzyme complex"/>
    <property type="evidence" value="ECO:0007669"/>
    <property type="project" value="TreeGrafter"/>
</dbReference>
<keyword evidence="2" id="KW-1185">Reference proteome</keyword>
<evidence type="ECO:0000313" key="2">
    <source>
        <dbReference type="Proteomes" id="UP000515153"/>
    </source>
</evidence>
<dbReference type="KEGG" id="pgri:PgNI_02712"/>
<dbReference type="InterPro" id="IPR006671">
    <property type="entry name" value="Cyclin_N"/>
</dbReference>